<dbReference type="EMBL" id="QSRK01000017">
    <property type="protein sequence ID" value="RGL12762.1"/>
    <property type="molecule type" value="Genomic_DNA"/>
</dbReference>
<comment type="caution">
    <text evidence="4">The sequence shown here is derived from an EMBL/GenBank/DDBJ whole genome shotgun (WGS) entry which is preliminary data.</text>
</comment>
<name>A0A3E4R088_BACUN</name>
<dbReference type="GO" id="GO:0009103">
    <property type="term" value="P:lipopolysaccharide biosynthetic process"/>
    <property type="evidence" value="ECO:0007669"/>
    <property type="project" value="TreeGrafter"/>
</dbReference>
<dbReference type="InterPro" id="IPR028098">
    <property type="entry name" value="Glyco_trans_4-like_N"/>
</dbReference>
<reference evidence="4 5" key="1">
    <citation type="submission" date="2018-08" db="EMBL/GenBank/DDBJ databases">
        <title>A genome reference for cultivated species of the human gut microbiota.</title>
        <authorList>
            <person name="Zou Y."/>
            <person name="Xue W."/>
            <person name="Luo G."/>
        </authorList>
    </citation>
    <scope>NUCLEOTIDE SEQUENCE [LARGE SCALE GENOMIC DNA]</scope>
    <source>
        <strain evidence="4 5">TF08-13</strain>
    </source>
</reference>
<dbReference type="RefSeq" id="WP_117681266.1">
    <property type="nucleotide sequence ID" value="NZ_QSRK01000017.1"/>
</dbReference>
<evidence type="ECO:0000313" key="5">
    <source>
        <dbReference type="Proteomes" id="UP000260795"/>
    </source>
</evidence>
<accession>A0A3E4R088</accession>
<proteinExistence type="predicted"/>
<organism evidence="4 5">
    <name type="scientific">Bacteroides uniformis</name>
    <dbReference type="NCBI Taxonomy" id="820"/>
    <lineage>
        <taxon>Bacteria</taxon>
        <taxon>Pseudomonadati</taxon>
        <taxon>Bacteroidota</taxon>
        <taxon>Bacteroidia</taxon>
        <taxon>Bacteroidales</taxon>
        <taxon>Bacteroidaceae</taxon>
        <taxon>Bacteroides</taxon>
    </lineage>
</organism>
<feature type="domain" description="Glycosyl transferase family 1" evidence="2">
    <location>
        <begin position="195"/>
        <end position="346"/>
    </location>
</feature>
<dbReference type="SUPFAM" id="SSF53756">
    <property type="entry name" value="UDP-Glycosyltransferase/glycogen phosphorylase"/>
    <property type="match status" value="1"/>
</dbReference>
<keyword evidence="1 4" id="KW-0808">Transferase</keyword>
<dbReference type="Pfam" id="PF00534">
    <property type="entry name" value="Glycos_transf_1"/>
    <property type="match status" value="1"/>
</dbReference>
<dbReference type="AlphaFoldDB" id="A0A3E4R088"/>
<feature type="domain" description="Glycosyltransferase subfamily 4-like N-terminal" evidence="3">
    <location>
        <begin position="70"/>
        <end position="174"/>
    </location>
</feature>
<dbReference type="Proteomes" id="UP000260795">
    <property type="component" value="Unassembled WGS sequence"/>
</dbReference>
<evidence type="ECO:0000259" key="2">
    <source>
        <dbReference type="Pfam" id="PF00534"/>
    </source>
</evidence>
<dbReference type="InterPro" id="IPR001296">
    <property type="entry name" value="Glyco_trans_1"/>
</dbReference>
<dbReference type="CDD" id="cd03809">
    <property type="entry name" value="GT4_MtfB-like"/>
    <property type="match status" value="1"/>
</dbReference>
<dbReference type="PANTHER" id="PTHR46401:SF2">
    <property type="entry name" value="GLYCOSYLTRANSFERASE WBBK-RELATED"/>
    <property type="match status" value="1"/>
</dbReference>
<protein>
    <submittedName>
        <fullName evidence="4">Glycosyltransferase family 1 protein</fullName>
    </submittedName>
</protein>
<dbReference type="GO" id="GO:0016757">
    <property type="term" value="F:glycosyltransferase activity"/>
    <property type="evidence" value="ECO:0007669"/>
    <property type="project" value="InterPro"/>
</dbReference>
<gene>
    <name evidence="4" type="ORF">DXC80_11825</name>
</gene>
<dbReference type="Gene3D" id="3.40.50.2000">
    <property type="entry name" value="Glycogen Phosphorylase B"/>
    <property type="match status" value="2"/>
</dbReference>
<evidence type="ECO:0000313" key="4">
    <source>
        <dbReference type="EMBL" id="RGL12762.1"/>
    </source>
</evidence>
<evidence type="ECO:0000256" key="1">
    <source>
        <dbReference type="ARBA" id="ARBA00022679"/>
    </source>
</evidence>
<dbReference type="Pfam" id="PF13439">
    <property type="entry name" value="Glyco_transf_4"/>
    <property type="match status" value="1"/>
</dbReference>
<evidence type="ECO:0000259" key="3">
    <source>
        <dbReference type="Pfam" id="PF13439"/>
    </source>
</evidence>
<sequence length="373" mass="43227">MIVGINMIALPAEKGSGAFRYFQMLLNMLGEYDLVNVHFIIYKQKQISKKYIDVPDNLDVEYVDVPTIGTGIYRIIFEQTLFYKYLKPCDVLYSYCTSIPLWAECKKAFTLHDVYYLTTKQRYGCLQRTYLTWITRLYCALCDRVFTVSRYSYEEIKNYLGVDETKLILTYNFILQNRNQRIVKPEYFEDIHGRRIQMEKPFFFYVGDLQPGKNIKGMVDGFAKYAKGRSDIQLLIAGKSSKYGDAVVKYIKDMENVFYLGYLSRNDINWLQSNCVATVLLSFCEGFGIPPIEGFGYGKPTLTSNTTSLPEVVGRAGVKVNPYSIDEIAFGFKTLEEFKEEYVRFIPEQLAKFNPYESVENFMDALGIEYVSK</sequence>
<dbReference type="PANTHER" id="PTHR46401">
    <property type="entry name" value="GLYCOSYLTRANSFERASE WBBK-RELATED"/>
    <property type="match status" value="1"/>
</dbReference>